<gene>
    <name evidence="2" type="ORF">JRO89_XS15G0024100</name>
</gene>
<reference evidence="2 3" key="1">
    <citation type="submission" date="2021-02" db="EMBL/GenBank/DDBJ databases">
        <title>Plant Genome Project.</title>
        <authorList>
            <person name="Zhang R.-G."/>
        </authorList>
    </citation>
    <scope>NUCLEOTIDE SEQUENCE [LARGE SCALE GENOMIC DNA]</scope>
    <source>
        <tissue evidence="2">Leaves</tissue>
    </source>
</reference>
<dbReference type="Proteomes" id="UP000827721">
    <property type="component" value="Unassembled WGS sequence"/>
</dbReference>
<dbReference type="EMBL" id="JAFEMO010000015">
    <property type="protein sequence ID" value="KAH7543814.1"/>
    <property type="molecule type" value="Genomic_DNA"/>
</dbReference>
<dbReference type="InterPro" id="IPR054722">
    <property type="entry name" value="PolX-like_BBD"/>
</dbReference>
<accession>A0ABQ8H0S7</accession>
<evidence type="ECO:0000313" key="3">
    <source>
        <dbReference type="Proteomes" id="UP000827721"/>
    </source>
</evidence>
<sequence length="108" mass="11617">MEIDLLHGLTLVTVKSVAFKPWANFAVNTASNTLWLLDSGASYHVTSDLNNLLLHSPYSGTDDIMIGDGLALPITHTGSTCLKTPQTTFSLNNVLCVPSMKKNLISIS</sequence>
<feature type="domain" description="Retrovirus-related Pol polyprotein from transposon TNT 1-94-like beta-barrel" evidence="1">
    <location>
        <begin position="35"/>
        <end position="108"/>
    </location>
</feature>
<keyword evidence="3" id="KW-1185">Reference proteome</keyword>
<dbReference type="Pfam" id="PF22936">
    <property type="entry name" value="Pol_BBD"/>
    <property type="match status" value="1"/>
</dbReference>
<comment type="caution">
    <text evidence="2">The sequence shown here is derived from an EMBL/GenBank/DDBJ whole genome shotgun (WGS) entry which is preliminary data.</text>
</comment>
<organism evidence="2 3">
    <name type="scientific">Xanthoceras sorbifolium</name>
    <dbReference type="NCBI Taxonomy" id="99658"/>
    <lineage>
        <taxon>Eukaryota</taxon>
        <taxon>Viridiplantae</taxon>
        <taxon>Streptophyta</taxon>
        <taxon>Embryophyta</taxon>
        <taxon>Tracheophyta</taxon>
        <taxon>Spermatophyta</taxon>
        <taxon>Magnoliopsida</taxon>
        <taxon>eudicotyledons</taxon>
        <taxon>Gunneridae</taxon>
        <taxon>Pentapetalae</taxon>
        <taxon>rosids</taxon>
        <taxon>malvids</taxon>
        <taxon>Sapindales</taxon>
        <taxon>Sapindaceae</taxon>
        <taxon>Xanthoceroideae</taxon>
        <taxon>Xanthoceras</taxon>
    </lineage>
</organism>
<proteinExistence type="predicted"/>
<evidence type="ECO:0000259" key="1">
    <source>
        <dbReference type="Pfam" id="PF22936"/>
    </source>
</evidence>
<name>A0ABQ8H0S7_9ROSI</name>
<evidence type="ECO:0000313" key="2">
    <source>
        <dbReference type="EMBL" id="KAH7543814.1"/>
    </source>
</evidence>
<protein>
    <recommendedName>
        <fullName evidence="1">Retrovirus-related Pol polyprotein from transposon TNT 1-94-like beta-barrel domain-containing protein</fullName>
    </recommendedName>
</protein>